<dbReference type="Proteomes" id="UP000052020">
    <property type="component" value="Unassembled WGS sequence"/>
</dbReference>
<protein>
    <recommendedName>
        <fullName evidence="4">Chemotaxis methyl-accepting receptor HlyB-like 4HB MCP domain-containing protein</fullName>
    </recommendedName>
</protein>
<keyword evidence="1" id="KW-1133">Transmembrane helix</keyword>
<evidence type="ECO:0000313" key="3">
    <source>
        <dbReference type="Proteomes" id="UP000052020"/>
    </source>
</evidence>
<organism evidence="2 3">
    <name type="scientific">candidate division KD3-62 bacterium DG_56</name>
    <dbReference type="NCBI Taxonomy" id="1704032"/>
    <lineage>
        <taxon>Bacteria</taxon>
        <taxon>candidate division KD3-62</taxon>
    </lineage>
</organism>
<gene>
    <name evidence="2" type="ORF">AMK68_03935</name>
</gene>
<accession>A0A0S7XNM4</accession>
<evidence type="ECO:0000313" key="2">
    <source>
        <dbReference type="EMBL" id="KPJ63420.1"/>
    </source>
</evidence>
<evidence type="ECO:0000256" key="1">
    <source>
        <dbReference type="SAM" id="Phobius"/>
    </source>
</evidence>
<sequence>MSEGTAKSGPSLRRFAYYLLVVVIVVCVAFFLIGRYQMGKAERIRLDAEVKLTQATVYIADDTMQNALAAQRDVSNRNWGSARQAMASVVEGVSVMEQIAPKDMSSQIADLKRKAINAQTAVAENSNESLGLIADALQVLQKIKERPLTG</sequence>
<evidence type="ECO:0008006" key="4">
    <source>
        <dbReference type="Google" id="ProtNLM"/>
    </source>
</evidence>
<feature type="transmembrane region" description="Helical" evidence="1">
    <location>
        <begin position="15"/>
        <end position="36"/>
    </location>
</feature>
<dbReference type="EMBL" id="LIZY01000085">
    <property type="protein sequence ID" value="KPJ63420.1"/>
    <property type="molecule type" value="Genomic_DNA"/>
</dbReference>
<keyword evidence="1" id="KW-0812">Transmembrane</keyword>
<proteinExistence type="predicted"/>
<keyword evidence="1" id="KW-0472">Membrane</keyword>
<comment type="caution">
    <text evidence="2">The sequence shown here is derived from an EMBL/GenBank/DDBJ whole genome shotgun (WGS) entry which is preliminary data.</text>
</comment>
<reference evidence="2 3" key="1">
    <citation type="journal article" date="2015" name="Microbiome">
        <title>Genomic resolution of linkages in carbon, nitrogen, and sulfur cycling among widespread estuary sediment bacteria.</title>
        <authorList>
            <person name="Baker B.J."/>
            <person name="Lazar C.S."/>
            <person name="Teske A.P."/>
            <person name="Dick G.J."/>
        </authorList>
    </citation>
    <scope>NUCLEOTIDE SEQUENCE [LARGE SCALE GENOMIC DNA]</scope>
    <source>
        <strain evidence="2">DG_56</strain>
    </source>
</reference>
<name>A0A0S7XNM4_9BACT</name>
<dbReference type="AlphaFoldDB" id="A0A0S7XNM4"/>